<feature type="compositionally biased region" description="Basic and acidic residues" evidence="3">
    <location>
        <begin position="153"/>
        <end position="171"/>
    </location>
</feature>
<evidence type="ECO:0000256" key="3">
    <source>
        <dbReference type="SAM" id="MobiDB-lite"/>
    </source>
</evidence>
<dbReference type="PANTHER" id="PTHR10598">
    <property type="entry name" value="SET1/ASH2 HISTONE METHYLTRANSFERASE COMPLEX SUBUNIT ASH2"/>
    <property type="match status" value="1"/>
</dbReference>
<protein>
    <recommendedName>
        <fullName evidence="4">B30.2/SPRY domain-containing protein</fullName>
    </recommendedName>
</protein>
<evidence type="ECO:0000313" key="5">
    <source>
        <dbReference type="EMBL" id="SBT32581.1"/>
    </source>
</evidence>
<dbReference type="PANTHER" id="PTHR10598:SF0">
    <property type="entry name" value="SET1_ASH2 HISTONE METHYLTRANSFERASE COMPLEX SUBUNIT ASH2"/>
    <property type="match status" value="1"/>
</dbReference>
<feature type="region of interest" description="Disordered" evidence="3">
    <location>
        <begin position="88"/>
        <end position="135"/>
    </location>
</feature>
<dbReference type="EMBL" id="FLRE01000039">
    <property type="protein sequence ID" value="SBT32581.1"/>
    <property type="molecule type" value="Genomic_DNA"/>
</dbReference>
<dbReference type="PROSITE" id="PS50188">
    <property type="entry name" value="B302_SPRY"/>
    <property type="match status" value="1"/>
</dbReference>
<dbReference type="CDD" id="cd12872">
    <property type="entry name" value="SPRY_Ash2"/>
    <property type="match status" value="1"/>
</dbReference>
<feature type="domain" description="B30.2/SPRY" evidence="4">
    <location>
        <begin position="292"/>
        <end position="488"/>
    </location>
</feature>
<dbReference type="InterPro" id="IPR043136">
    <property type="entry name" value="B30.2/SPRY_sf"/>
</dbReference>
<dbReference type="SUPFAM" id="SSF49899">
    <property type="entry name" value="Concanavalin A-like lectins/glucanases"/>
    <property type="match status" value="1"/>
</dbReference>
<evidence type="ECO:0000256" key="1">
    <source>
        <dbReference type="ARBA" id="ARBA00004123"/>
    </source>
</evidence>
<feature type="compositionally biased region" description="Basic and acidic residues" evidence="3">
    <location>
        <begin position="523"/>
        <end position="534"/>
    </location>
</feature>
<dbReference type="InterPro" id="IPR013320">
    <property type="entry name" value="ConA-like_dom_sf"/>
</dbReference>
<reference evidence="6" key="1">
    <citation type="submission" date="2016-05" db="EMBL/GenBank/DDBJ databases">
        <authorList>
            <person name="Naeem Raeece"/>
        </authorList>
    </citation>
    <scope>NUCLEOTIDE SEQUENCE [LARGE SCALE GENOMIC DNA]</scope>
</reference>
<dbReference type="Pfam" id="PF00622">
    <property type="entry name" value="SPRY"/>
    <property type="match status" value="1"/>
</dbReference>
<dbReference type="Proteomes" id="UP000078550">
    <property type="component" value="Unassembled WGS sequence"/>
</dbReference>
<accession>A0A1A8YMI7</accession>
<evidence type="ECO:0000259" key="4">
    <source>
        <dbReference type="PROSITE" id="PS50188"/>
    </source>
</evidence>
<dbReference type="InterPro" id="IPR001870">
    <property type="entry name" value="B30.2/SPRY"/>
</dbReference>
<dbReference type="GO" id="GO:0000976">
    <property type="term" value="F:transcription cis-regulatory region binding"/>
    <property type="evidence" value="ECO:0007669"/>
    <property type="project" value="TreeGrafter"/>
</dbReference>
<evidence type="ECO:0000256" key="2">
    <source>
        <dbReference type="ARBA" id="ARBA00023242"/>
    </source>
</evidence>
<sequence>MISHIILKEGNNNEINSEMEKPKEYSEMQMMSTHHSTYREERDSVLTSSENSLTSTRIGKNVNAKNDIYEVDIRTYCDRKRKIEAMEGGKKMQRGCKSEEKVGFAGRRGEQDNAKNASEGRSKNGESGGLRRSEVNKSVLRIAKYNSYSTVNMDKKKDETGKESDSSEDSKGGQNKIENAECTKMDRIQGNENEGNAITFVTETDGGVEKTVDMKAKGKKVVKESAKEAAKEAATEAAKETAKEAATEAATDAAKEQLCASTKLKDDTKEVEKLKEYNKEKEVCMQPEMSYKKKENYKYFVDYSKYRSKNNVTFSTKYKDSSVNLSNDKLTCYGDKGWSSVFVNNGADFGKWYYEIKVEEPIQNFNFLGYKDKIIKVNPYIRVGFACRYMRYDYPIGTDKYSYCVNSKNGKIFNNSISYDCMEPIKVGDIIGCYLNLKNKSSYNFDPRSDKKLYEYLQNGILCDPKNPPMLKKNYGSSIFFSLNGQIKKNAFVDIYEGFYHPSEQKKKLYQQSGESAAQRRSGCTEEKWLHRGEAAAQRRSGCTEEKRLHRGEAAAQRRSGCTEEKYQHSGEVSAQ</sequence>
<dbReference type="Gene3D" id="2.60.120.920">
    <property type="match status" value="1"/>
</dbReference>
<organism evidence="5 6">
    <name type="scientific">Plasmodium ovale wallikeri</name>
    <dbReference type="NCBI Taxonomy" id="864142"/>
    <lineage>
        <taxon>Eukaryota</taxon>
        <taxon>Sar</taxon>
        <taxon>Alveolata</taxon>
        <taxon>Apicomplexa</taxon>
        <taxon>Aconoidasida</taxon>
        <taxon>Haemosporida</taxon>
        <taxon>Plasmodiidae</taxon>
        <taxon>Plasmodium</taxon>
        <taxon>Plasmodium (Plasmodium)</taxon>
    </lineage>
</organism>
<proteinExistence type="predicted"/>
<feature type="region of interest" description="Disordered" evidence="3">
    <location>
        <begin position="510"/>
        <end position="576"/>
    </location>
</feature>
<dbReference type="SMART" id="SM00449">
    <property type="entry name" value="SPRY"/>
    <property type="match status" value="1"/>
</dbReference>
<dbReference type="AlphaFoldDB" id="A0A1A8YMI7"/>
<dbReference type="GO" id="GO:0048188">
    <property type="term" value="C:Set1C/COMPASS complex"/>
    <property type="evidence" value="ECO:0007669"/>
    <property type="project" value="InterPro"/>
</dbReference>
<feature type="region of interest" description="Disordered" evidence="3">
    <location>
        <begin position="153"/>
        <end position="181"/>
    </location>
</feature>
<dbReference type="InterPro" id="IPR037353">
    <property type="entry name" value="ASH2"/>
</dbReference>
<keyword evidence="2" id="KW-0539">Nucleus</keyword>
<feature type="compositionally biased region" description="Polar residues" evidence="3">
    <location>
        <begin position="45"/>
        <end position="54"/>
    </location>
</feature>
<feature type="region of interest" description="Disordered" evidence="3">
    <location>
        <begin position="26"/>
        <end position="54"/>
    </location>
</feature>
<comment type="subcellular location">
    <subcellularLocation>
        <location evidence="1">Nucleus</location>
    </subcellularLocation>
</comment>
<evidence type="ECO:0000313" key="6">
    <source>
        <dbReference type="Proteomes" id="UP000078550"/>
    </source>
</evidence>
<gene>
    <name evidence="5" type="ORF">POVWA2_010370</name>
</gene>
<name>A0A1A8YMI7_PLAOA</name>
<dbReference type="InterPro" id="IPR003877">
    <property type="entry name" value="SPRY_dom"/>
</dbReference>
<feature type="compositionally biased region" description="Basic and acidic residues" evidence="3">
    <location>
        <begin position="542"/>
        <end position="553"/>
    </location>
</feature>